<accession>A0AAP9AIR6</accession>
<gene>
    <name evidence="1" type="ORF">ES815_10515</name>
</gene>
<sequence length="323" mass="37344">MNKLKVHVVSRQDYIATNFADFQTLLDQVINPDDIPHRFYCGGRGVWTFQTLLSLNYYYNGQIECSWGTECRADAINLMHNDHFGSRVKPWVGVTVVARADRPPVLGADYVIEQNPAIASNTSRIYIPHWPQPGLKPRESENNNVNNVAYFGGVDSFPEEYQTEAFKQRLADQGISLRISFDNWTDYQDVDICISFRKSHDHKLARKPASKLINNWLGRTVMVCDDEPSFRAIRESELDYLIAKTPDEAFDAIMRLKNSPDLYRQMREQGDKRLQVYSREAVAACWFSLFEDIWRKGLHKRPALVRALRFGFGKAIRPLTKKF</sequence>
<dbReference type="AlphaFoldDB" id="A0AAP9AIR6"/>
<protein>
    <submittedName>
        <fullName evidence="1">Glycosyltransferase family 1 protein</fullName>
    </submittedName>
</protein>
<organism evidence="1 2">
    <name type="scientific">Leclercia adecarboxylata</name>
    <dbReference type="NCBI Taxonomy" id="83655"/>
    <lineage>
        <taxon>Bacteria</taxon>
        <taxon>Pseudomonadati</taxon>
        <taxon>Pseudomonadota</taxon>
        <taxon>Gammaproteobacteria</taxon>
        <taxon>Enterobacterales</taxon>
        <taxon>Enterobacteriaceae</taxon>
        <taxon>Leclercia</taxon>
    </lineage>
</organism>
<name>A0AAP9AIR6_9ENTR</name>
<evidence type="ECO:0000313" key="2">
    <source>
        <dbReference type="Proteomes" id="UP000317812"/>
    </source>
</evidence>
<reference evidence="1 2" key="1">
    <citation type="submission" date="2019-01" db="EMBL/GenBank/DDBJ databases">
        <title>Florfenicol resistance in Enterobacteriaceae and whole-genome sequence analysis of florfenicol-resistant Leclercia adecarboxylata strain R25.</title>
        <authorList>
            <person name="Bao Q."/>
            <person name="Ying Y."/>
        </authorList>
    </citation>
    <scope>NUCLEOTIDE SEQUENCE [LARGE SCALE GENOMIC DNA]</scope>
    <source>
        <strain evidence="1 2">R25</strain>
    </source>
</reference>
<dbReference type="RefSeq" id="WP_142487734.1">
    <property type="nucleotide sequence ID" value="NZ_CP035382.1"/>
</dbReference>
<proteinExistence type="predicted"/>
<dbReference type="Proteomes" id="UP000317812">
    <property type="component" value="Chromosome"/>
</dbReference>
<dbReference type="SUPFAM" id="SSF53756">
    <property type="entry name" value="UDP-Glycosyltransferase/glycogen phosphorylase"/>
    <property type="match status" value="1"/>
</dbReference>
<evidence type="ECO:0000313" key="1">
    <source>
        <dbReference type="EMBL" id="QDK18711.1"/>
    </source>
</evidence>
<dbReference type="EMBL" id="CP035382">
    <property type="protein sequence ID" value="QDK18711.1"/>
    <property type="molecule type" value="Genomic_DNA"/>
</dbReference>